<dbReference type="EMBL" id="WWVX01000011">
    <property type="protein sequence ID" value="MZL70855.1"/>
    <property type="molecule type" value="Genomic_DNA"/>
</dbReference>
<protein>
    <recommendedName>
        <fullName evidence="5">Sulfur reduction protein DsrE</fullName>
    </recommendedName>
</protein>
<dbReference type="InterPro" id="IPR027396">
    <property type="entry name" value="DsrEFH-like"/>
</dbReference>
<keyword evidence="4" id="KW-1185">Reference proteome</keyword>
<evidence type="ECO:0000313" key="1">
    <source>
        <dbReference type="EMBL" id="MZL70855.1"/>
    </source>
</evidence>
<gene>
    <name evidence="1" type="ORF">GT747_13970</name>
    <name evidence="2" type="ORF">SAMN05444424_2960</name>
</gene>
<sequence length="113" mass="12263">MKVLYHVDQVEAWQLAAGNALNMEEYCRREEVPCQMEIVANGPAVKGLVEPAAPYLSALAELAQGGTVVAACQNALRANQIDPQRLPGFVRVVPAGVVEIAQRQEEGFSYIKP</sequence>
<dbReference type="RefSeq" id="WP_021661061.1">
    <property type="nucleotide sequence ID" value="NZ_FQVY01000007.1"/>
</dbReference>
<proteinExistence type="predicted"/>
<dbReference type="Pfam" id="PF02635">
    <property type="entry name" value="DsrE"/>
    <property type="match status" value="1"/>
</dbReference>
<reference evidence="1 4" key="3">
    <citation type="journal article" date="2019" name="Nat. Med.">
        <title>A library of human gut bacterial isolates paired with longitudinal multiomics data enables mechanistic microbiome research.</title>
        <authorList>
            <person name="Poyet M."/>
            <person name="Groussin M."/>
            <person name="Gibbons S.M."/>
            <person name="Avila-Pacheco J."/>
            <person name="Jiang X."/>
            <person name="Kearney S.M."/>
            <person name="Perrotta A.R."/>
            <person name="Berdy B."/>
            <person name="Zhao S."/>
            <person name="Lieberman T.D."/>
            <person name="Swanson P.K."/>
            <person name="Smith M."/>
            <person name="Roesemann S."/>
            <person name="Alexander J.E."/>
            <person name="Rich S.A."/>
            <person name="Livny J."/>
            <person name="Vlamakis H."/>
            <person name="Clish C."/>
            <person name="Bullock K."/>
            <person name="Deik A."/>
            <person name="Scott J."/>
            <person name="Pierce K.A."/>
            <person name="Xavier R.J."/>
            <person name="Alm E.J."/>
        </authorList>
    </citation>
    <scope>NUCLEOTIDE SEQUENCE [LARGE SCALE GENOMIC DNA]</scope>
    <source>
        <strain evidence="1 4">BIOML-A2</strain>
    </source>
</reference>
<dbReference type="AlphaFoldDB" id="A0AAQ1MG95"/>
<comment type="caution">
    <text evidence="2">The sequence shown here is derived from an EMBL/GenBank/DDBJ whole genome shotgun (WGS) entry which is preliminary data.</text>
</comment>
<dbReference type="Proteomes" id="UP000184089">
    <property type="component" value="Unassembled WGS sequence"/>
</dbReference>
<dbReference type="SUPFAM" id="SSF75169">
    <property type="entry name" value="DsrEFH-like"/>
    <property type="match status" value="1"/>
</dbReference>
<evidence type="ECO:0000313" key="4">
    <source>
        <dbReference type="Proteomes" id="UP000474718"/>
    </source>
</evidence>
<organism evidence="2 3">
    <name type="scientific">Bittarella massiliensis</name>
    <name type="common">ex Durand et al. 2017</name>
    <dbReference type="NCBI Taxonomy" id="1720313"/>
    <lineage>
        <taxon>Bacteria</taxon>
        <taxon>Bacillati</taxon>
        <taxon>Bacillota</taxon>
        <taxon>Clostridia</taxon>
        <taxon>Eubacteriales</taxon>
        <taxon>Oscillospiraceae</taxon>
        <taxon>Bittarella (ex Durand et al. 2017)</taxon>
    </lineage>
</organism>
<reference evidence="2" key="1">
    <citation type="submission" date="2016-11" db="EMBL/GenBank/DDBJ databases">
        <authorList>
            <person name="Varghese N."/>
            <person name="Submissions S."/>
        </authorList>
    </citation>
    <scope>NUCLEOTIDE SEQUENCE</scope>
    <source>
        <strain evidence="2">DSM 4029</strain>
    </source>
</reference>
<dbReference type="PANTHER" id="PTHR37691:SF1">
    <property type="entry name" value="BLR3518 PROTEIN"/>
    <property type="match status" value="1"/>
</dbReference>
<dbReference type="PANTHER" id="PTHR37691">
    <property type="entry name" value="BLR3518 PROTEIN"/>
    <property type="match status" value="1"/>
</dbReference>
<reference evidence="3" key="2">
    <citation type="submission" date="2016-11" db="EMBL/GenBank/DDBJ databases">
        <authorList>
            <person name="Jaros S."/>
            <person name="Januszkiewicz K."/>
            <person name="Wedrychowicz H."/>
        </authorList>
    </citation>
    <scope>NUCLEOTIDE SEQUENCE [LARGE SCALE GENOMIC DNA]</scope>
    <source>
        <strain evidence="3">DSM 4029</strain>
    </source>
</reference>
<accession>A0AAQ1MG95</accession>
<evidence type="ECO:0000313" key="3">
    <source>
        <dbReference type="Proteomes" id="UP000184089"/>
    </source>
</evidence>
<dbReference type="Proteomes" id="UP000474718">
    <property type="component" value="Unassembled WGS sequence"/>
</dbReference>
<dbReference type="InterPro" id="IPR003787">
    <property type="entry name" value="Sulphur_relay_DsrE/F-like"/>
</dbReference>
<dbReference type="EMBL" id="FQVY01000007">
    <property type="protein sequence ID" value="SHG67199.1"/>
    <property type="molecule type" value="Genomic_DNA"/>
</dbReference>
<evidence type="ECO:0008006" key="5">
    <source>
        <dbReference type="Google" id="ProtNLM"/>
    </source>
</evidence>
<dbReference type="Gene3D" id="3.40.1260.10">
    <property type="entry name" value="DsrEFH-like"/>
    <property type="match status" value="1"/>
</dbReference>
<evidence type="ECO:0000313" key="2">
    <source>
        <dbReference type="EMBL" id="SHG67199.1"/>
    </source>
</evidence>
<name>A0AAQ1MG95_9FIRM</name>